<comment type="caution">
    <text evidence="2">The sequence shown here is derived from an EMBL/GenBank/DDBJ whole genome shotgun (WGS) entry which is preliminary data.</text>
</comment>
<protein>
    <recommendedName>
        <fullName evidence="4">Secreted protein</fullName>
    </recommendedName>
</protein>
<sequence>MFLLFLAVHHSIQLFGRGLRLLPRISLLCVHEALDCITCDPALSEWRPGLALVHVSVTQRNWPEAARDQVLGQLDATTGGNLVTRSTV</sequence>
<evidence type="ECO:0000313" key="3">
    <source>
        <dbReference type="Proteomes" id="UP001419268"/>
    </source>
</evidence>
<evidence type="ECO:0000313" key="2">
    <source>
        <dbReference type="EMBL" id="KAK9126143.1"/>
    </source>
</evidence>
<keyword evidence="3" id="KW-1185">Reference proteome</keyword>
<gene>
    <name evidence="2" type="ORF">Scep_014989</name>
</gene>
<organism evidence="2 3">
    <name type="scientific">Stephania cephalantha</name>
    <dbReference type="NCBI Taxonomy" id="152367"/>
    <lineage>
        <taxon>Eukaryota</taxon>
        <taxon>Viridiplantae</taxon>
        <taxon>Streptophyta</taxon>
        <taxon>Embryophyta</taxon>
        <taxon>Tracheophyta</taxon>
        <taxon>Spermatophyta</taxon>
        <taxon>Magnoliopsida</taxon>
        <taxon>Ranunculales</taxon>
        <taxon>Menispermaceae</taxon>
        <taxon>Menispermoideae</taxon>
        <taxon>Cissampelideae</taxon>
        <taxon>Stephania</taxon>
    </lineage>
</organism>
<dbReference type="Proteomes" id="UP001419268">
    <property type="component" value="Unassembled WGS sequence"/>
</dbReference>
<keyword evidence="1" id="KW-0732">Signal</keyword>
<proteinExistence type="predicted"/>
<name>A0AAP0P0Z1_9MAGN</name>
<evidence type="ECO:0008006" key="4">
    <source>
        <dbReference type="Google" id="ProtNLM"/>
    </source>
</evidence>
<reference evidence="2 3" key="1">
    <citation type="submission" date="2024-01" db="EMBL/GenBank/DDBJ databases">
        <title>Genome assemblies of Stephania.</title>
        <authorList>
            <person name="Yang L."/>
        </authorList>
    </citation>
    <scope>NUCLEOTIDE SEQUENCE [LARGE SCALE GENOMIC DNA]</scope>
    <source>
        <strain evidence="2">JXDWG</strain>
        <tissue evidence="2">Leaf</tissue>
    </source>
</reference>
<feature type="signal peptide" evidence="1">
    <location>
        <begin position="1"/>
        <end position="18"/>
    </location>
</feature>
<accession>A0AAP0P0Z1</accession>
<evidence type="ECO:0000256" key="1">
    <source>
        <dbReference type="SAM" id="SignalP"/>
    </source>
</evidence>
<dbReference type="AlphaFoldDB" id="A0AAP0P0Z1"/>
<feature type="chain" id="PRO_5042994432" description="Secreted protein" evidence="1">
    <location>
        <begin position="19"/>
        <end position="88"/>
    </location>
</feature>
<dbReference type="EMBL" id="JBBNAG010000006">
    <property type="protein sequence ID" value="KAK9126143.1"/>
    <property type="molecule type" value="Genomic_DNA"/>
</dbReference>